<dbReference type="AlphaFoldDB" id="A0A679IVI9"/>
<keyword evidence="2" id="KW-1003">Cell membrane</keyword>
<dbReference type="PANTHER" id="PTHR43646:SF2">
    <property type="entry name" value="GLYCOSYLTRANSFERASE 2-LIKE DOMAIN-CONTAINING PROTEIN"/>
    <property type="match status" value="1"/>
</dbReference>
<sequence>MRSSPLSLGRAVVCVPARNEAEVLPRLVRSLDRQIGSGDGALLRVVILANNCTDETVSLIREMERNGQTRRLDLRVIEASVPREMAHVGTARRMALDAGADWLDADGVEDSVLLSTDADAVAAPGWARANLAALEHAELVGGRLVIETEESENRDPEIHALHRRIERYWVAVRALEEAIDPPAHDPAPRHGDHVAASLALRAALYREVGGLPAIPCGEDNALVAKVRLAGGRVRHCPHVSISVSDRGTGRVTGGMATEMARRARVVAGEEDYLLPPASHWLAVIERQRAFRLAWNAKGGPEAGLRALGVSSEDIAAIDSGTCVNAIAFAERVGERVGEIGPEPAHVPLDEAIAGLDALLARLIDRPRARVA</sequence>
<dbReference type="Pfam" id="PF00535">
    <property type="entry name" value="Glycos_transf_2"/>
    <property type="match status" value="1"/>
</dbReference>
<keyword evidence="4" id="KW-0808">Transferase</keyword>
<dbReference type="Gene3D" id="3.90.550.10">
    <property type="entry name" value="Spore Coat Polysaccharide Biosynthesis Protein SpsA, Chain A"/>
    <property type="match status" value="1"/>
</dbReference>
<dbReference type="SUPFAM" id="SSF53448">
    <property type="entry name" value="Nucleotide-diphospho-sugar transferases"/>
    <property type="match status" value="1"/>
</dbReference>
<evidence type="ECO:0000256" key="3">
    <source>
        <dbReference type="ARBA" id="ARBA00022676"/>
    </source>
</evidence>
<dbReference type="InterPro" id="IPR029044">
    <property type="entry name" value="Nucleotide-diphossugar_trans"/>
</dbReference>
<dbReference type="GO" id="GO:0005886">
    <property type="term" value="C:plasma membrane"/>
    <property type="evidence" value="ECO:0007669"/>
    <property type="project" value="UniProtKB-SubCell"/>
</dbReference>
<name>A0A679IVI9_9HYPH</name>
<organism evidence="7">
    <name type="scientific">Methylobacterium bullatum</name>
    <dbReference type="NCBI Taxonomy" id="570505"/>
    <lineage>
        <taxon>Bacteria</taxon>
        <taxon>Pseudomonadati</taxon>
        <taxon>Pseudomonadota</taxon>
        <taxon>Alphaproteobacteria</taxon>
        <taxon>Hyphomicrobiales</taxon>
        <taxon>Methylobacteriaceae</taxon>
        <taxon>Methylobacterium</taxon>
    </lineage>
</organism>
<dbReference type="EMBL" id="LR743504">
    <property type="protein sequence ID" value="CAA2099496.1"/>
    <property type="molecule type" value="Genomic_DNA"/>
</dbReference>
<dbReference type="PANTHER" id="PTHR43646">
    <property type="entry name" value="GLYCOSYLTRANSFERASE"/>
    <property type="match status" value="1"/>
</dbReference>
<feature type="domain" description="Glycosyltransferase 2-like" evidence="6">
    <location>
        <begin position="13"/>
        <end position="158"/>
    </location>
</feature>
<evidence type="ECO:0000259" key="6">
    <source>
        <dbReference type="Pfam" id="PF00535"/>
    </source>
</evidence>
<accession>A0A679IVI9</accession>
<evidence type="ECO:0000256" key="4">
    <source>
        <dbReference type="ARBA" id="ARBA00022679"/>
    </source>
</evidence>
<dbReference type="GO" id="GO:0016757">
    <property type="term" value="F:glycosyltransferase activity"/>
    <property type="evidence" value="ECO:0007669"/>
    <property type="project" value="UniProtKB-KW"/>
</dbReference>
<evidence type="ECO:0000256" key="5">
    <source>
        <dbReference type="ARBA" id="ARBA00023136"/>
    </source>
</evidence>
<keyword evidence="5" id="KW-0472">Membrane</keyword>
<gene>
    <name evidence="7" type="ORF">MBUL_00182</name>
</gene>
<evidence type="ECO:0000256" key="2">
    <source>
        <dbReference type="ARBA" id="ARBA00022475"/>
    </source>
</evidence>
<keyword evidence="3" id="KW-0328">Glycosyltransferase</keyword>
<proteinExistence type="predicted"/>
<dbReference type="InterPro" id="IPR001173">
    <property type="entry name" value="Glyco_trans_2-like"/>
</dbReference>
<evidence type="ECO:0000256" key="1">
    <source>
        <dbReference type="ARBA" id="ARBA00004236"/>
    </source>
</evidence>
<comment type="subcellular location">
    <subcellularLocation>
        <location evidence="1">Cell membrane</location>
    </subcellularLocation>
</comment>
<reference evidence="7" key="1">
    <citation type="submission" date="2019-12" db="EMBL/GenBank/DDBJ databases">
        <authorList>
            <person name="Cremers G."/>
        </authorList>
    </citation>
    <scope>NUCLEOTIDE SEQUENCE</scope>
    <source>
        <strain evidence="7">Mbul1</strain>
    </source>
</reference>
<protein>
    <recommendedName>
        <fullName evidence="6">Glycosyltransferase 2-like domain-containing protein</fullName>
    </recommendedName>
</protein>
<evidence type="ECO:0000313" key="7">
    <source>
        <dbReference type="EMBL" id="CAA2099496.1"/>
    </source>
</evidence>